<evidence type="ECO:0000313" key="2">
    <source>
        <dbReference type="EMBL" id="KKQ50546.1"/>
    </source>
</evidence>
<keyword evidence="1" id="KW-0472">Membrane</keyword>
<dbReference type="Proteomes" id="UP000034231">
    <property type="component" value="Unassembled WGS sequence"/>
</dbReference>
<keyword evidence="1" id="KW-1133">Transmembrane helix</keyword>
<dbReference type="EMBL" id="LBTX01000004">
    <property type="protein sequence ID" value="KKQ50546.1"/>
    <property type="molecule type" value="Genomic_DNA"/>
</dbReference>
<evidence type="ECO:0000313" key="3">
    <source>
        <dbReference type="Proteomes" id="UP000034231"/>
    </source>
</evidence>
<name>A0A0G0LD23_9BACT</name>
<feature type="transmembrane region" description="Helical" evidence="1">
    <location>
        <begin position="39"/>
        <end position="62"/>
    </location>
</feature>
<evidence type="ECO:0000256" key="1">
    <source>
        <dbReference type="SAM" id="Phobius"/>
    </source>
</evidence>
<evidence type="ECO:0008006" key="4">
    <source>
        <dbReference type="Google" id="ProtNLM"/>
    </source>
</evidence>
<dbReference type="AlphaFoldDB" id="A0A0G0LD23"/>
<protein>
    <recommendedName>
        <fullName evidence="4">Integral membrane protein</fullName>
    </recommendedName>
</protein>
<comment type="caution">
    <text evidence="2">The sequence shown here is derived from an EMBL/GenBank/DDBJ whole genome shotgun (WGS) entry which is preliminary data.</text>
</comment>
<feature type="transmembrane region" description="Helical" evidence="1">
    <location>
        <begin position="83"/>
        <end position="104"/>
    </location>
</feature>
<sequence>MAPLTNKLLAVQYTLKGPGLSPTDGVQATTMLEKLISQLIGVLTIIAVIFFIVQIILAGYGFMSTQGDEKKLEMNRSKLTNGVLGLFIVVIAIGLGTLISKLLGLNNPLDLQTMFTNMGL</sequence>
<organism evidence="2 3">
    <name type="scientific">Candidatus Shapirobacteria bacterium GW2011_GWE1_38_10</name>
    <dbReference type="NCBI Taxonomy" id="1618488"/>
    <lineage>
        <taxon>Bacteria</taxon>
        <taxon>Candidatus Shapironibacteriota</taxon>
    </lineage>
</organism>
<keyword evidence="1" id="KW-0812">Transmembrane</keyword>
<gene>
    <name evidence="2" type="ORF">US68_C0004G0028</name>
</gene>
<proteinExistence type="predicted"/>
<reference evidence="2 3" key="1">
    <citation type="journal article" date="2015" name="Nature">
        <title>rRNA introns, odd ribosomes, and small enigmatic genomes across a large radiation of phyla.</title>
        <authorList>
            <person name="Brown C.T."/>
            <person name="Hug L.A."/>
            <person name="Thomas B.C."/>
            <person name="Sharon I."/>
            <person name="Castelle C.J."/>
            <person name="Singh A."/>
            <person name="Wilkins M.J."/>
            <person name="Williams K.H."/>
            <person name="Banfield J.F."/>
        </authorList>
    </citation>
    <scope>NUCLEOTIDE SEQUENCE [LARGE SCALE GENOMIC DNA]</scope>
</reference>
<accession>A0A0G0LD23</accession>